<sequence length="117" mass="13783">MEKSKIFIIAEKDLARNIAAIIDQLIPHIELFEIYDYKETLKFLYNNYFVTLIMTEFFYKKLIVSLGATDIKKTIVITDNDKFIEECEKEEIKTVKRDNLEIGFKNLLGGKKPKEKK</sequence>
<gene>
    <name evidence="1" type="ORF">COT98_03260</name>
</gene>
<accession>A0A2M6WNZ5</accession>
<name>A0A2M6WNZ5_9BACT</name>
<comment type="caution">
    <text evidence="1">The sequence shown here is derived from an EMBL/GenBank/DDBJ whole genome shotgun (WGS) entry which is preliminary data.</text>
</comment>
<evidence type="ECO:0000313" key="1">
    <source>
        <dbReference type="EMBL" id="PIT94509.1"/>
    </source>
</evidence>
<proteinExistence type="predicted"/>
<evidence type="ECO:0000313" key="2">
    <source>
        <dbReference type="Proteomes" id="UP000228900"/>
    </source>
</evidence>
<dbReference type="EMBL" id="PFAQ01000045">
    <property type="protein sequence ID" value="PIT94509.1"/>
    <property type="molecule type" value="Genomic_DNA"/>
</dbReference>
<dbReference type="Proteomes" id="UP000228900">
    <property type="component" value="Unassembled WGS sequence"/>
</dbReference>
<reference evidence="2" key="1">
    <citation type="submission" date="2017-09" db="EMBL/GenBank/DDBJ databases">
        <title>Depth-based differentiation of microbial function through sediment-hosted aquifers and enrichment of novel symbionts in the deep terrestrial subsurface.</title>
        <authorList>
            <person name="Probst A.J."/>
            <person name="Ladd B."/>
            <person name="Jarett J.K."/>
            <person name="Geller-Mcgrath D.E."/>
            <person name="Sieber C.M.K."/>
            <person name="Emerson J.B."/>
            <person name="Anantharaman K."/>
            <person name="Thomas B.C."/>
            <person name="Malmstrom R."/>
            <person name="Stieglmeier M."/>
            <person name="Klingl A."/>
            <person name="Woyke T."/>
            <person name="Ryan C.M."/>
            <person name="Banfield J.F."/>
        </authorList>
    </citation>
    <scope>NUCLEOTIDE SEQUENCE [LARGE SCALE GENOMIC DNA]</scope>
</reference>
<dbReference type="AlphaFoldDB" id="A0A2M6WNZ5"/>
<organism evidence="1 2">
    <name type="scientific">Candidatus Falkowbacteria bacterium CG10_big_fil_rev_8_21_14_0_10_39_9</name>
    <dbReference type="NCBI Taxonomy" id="1974566"/>
    <lineage>
        <taxon>Bacteria</taxon>
        <taxon>Candidatus Falkowiibacteriota</taxon>
    </lineage>
</organism>
<protein>
    <submittedName>
        <fullName evidence="1">Uncharacterized protein</fullName>
    </submittedName>
</protein>